<dbReference type="Proteomes" id="UP000614469">
    <property type="component" value="Unassembled WGS sequence"/>
</dbReference>
<feature type="non-terminal residue" evidence="4">
    <location>
        <position position="1"/>
    </location>
</feature>
<keyword evidence="2" id="KW-0663">Pyridoxal phosphate</keyword>
<evidence type="ECO:0000256" key="2">
    <source>
        <dbReference type="ARBA" id="ARBA00022898"/>
    </source>
</evidence>
<proteinExistence type="predicted"/>
<accession>A0A8J6NK06</accession>
<evidence type="ECO:0008006" key="6">
    <source>
        <dbReference type="Google" id="ProtNLM"/>
    </source>
</evidence>
<dbReference type="InterPro" id="IPR015424">
    <property type="entry name" value="PyrdxlP-dep_Trfase"/>
</dbReference>
<name>A0A8J6NK06_9CHLR</name>
<comment type="cofactor">
    <cofactor evidence="1">
        <name>pyridoxal 5'-phosphate</name>
        <dbReference type="ChEBI" id="CHEBI:597326"/>
    </cofactor>
</comment>
<sequence>ELRRHQMFVSTDWSGGIYPSPTLAGTRPAGPIAAAWAVLNYLGEDGYLEITEAVMKTVEKMRAGVNAIQGLKTLSDPEMSIFAIAADPSSGESLDMYEMADELGERGWHLDRQHFPKSLHMTVNYAHISIADDFLHDLAESADKVRKPSMQKSVNKWVIKIANFLTRFLPERWISKAMAKVSALLGGSGGGLPKRMAPMYGLIGSLPNRGDLKELVLDLLDSMTRYSKE</sequence>
<dbReference type="SUPFAM" id="SSF53383">
    <property type="entry name" value="PLP-dependent transferases"/>
    <property type="match status" value="1"/>
</dbReference>
<dbReference type="PANTHER" id="PTHR42735">
    <property type="match status" value="1"/>
</dbReference>
<dbReference type="Gene3D" id="3.90.1150.10">
    <property type="entry name" value="Aspartate Aminotransferase, domain 1"/>
    <property type="match status" value="1"/>
</dbReference>
<evidence type="ECO:0000313" key="4">
    <source>
        <dbReference type="EMBL" id="MBC8335047.1"/>
    </source>
</evidence>
<dbReference type="GO" id="GO:0016831">
    <property type="term" value="F:carboxy-lyase activity"/>
    <property type="evidence" value="ECO:0007669"/>
    <property type="project" value="UniProtKB-ARBA"/>
</dbReference>
<comment type="caution">
    <text evidence="4">The sequence shown here is derived from an EMBL/GenBank/DDBJ whole genome shotgun (WGS) entry which is preliminary data.</text>
</comment>
<organism evidence="4 5">
    <name type="scientific">Candidatus Desulfolinea nitratireducens</name>
    <dbReference type="NCBI Taxonomy" id="2841698"/>
    <lineage>
        <taxon>Bacteria</taxon>
        <taxon>Bacillati</taxon>
        <taxon>Chloroflexota</taxon>
        <taxon>Anaerolineae</taxon>
        <taxon>Anaerolineales</taxon>
        <taxon>Anaerolineales incertae sedis</taxon>
        <taxon>Candidatus Desulfolinea</taxon>
    </lineage>
</organism>
<reference evidence="4 5" key="1">
    <citation type="submission" date="2020-08" db="EMBL/GenBank/DDBJ databases">
        <title>Bridging the membrane lipid divide: bacteria of the FCB group superphylum have the potential to synthesize archaeal ether lipids.</title>
        <authorList>
            <person name="Villanueva L."/>
            <person name="Von Meijenfeldt F.A.B."/>
            <person name="Westbye A.B."/>
            <person name="Yadav S."/>
            <person name="Hopmans E.C."/>
            <person name="Dutilh B.E."/>
            <person name="Sinninghe Damste J.S."/>
        </authorList>
    </citation>
    <scope>NUCLEOTIDE SEQUENCE [LARGE SCALE GENOMIC DNA]</scope>
    <source>
        <strain evidence="4">NIOZ-UU36</strain>
    </source>
</reference>
<keyword evidence="3" id="KW-0456">Lyase</keyword>
<dbReference type="InterPro" id="IPR050477">
    <property type="entry name" value="GrpII_AminoAcid_Decarb"/>
</dbReference>
<dbReference type="EMBL" id="JACNJN010000087">
    <property type="protein sequence ID" value="MBC8335047.1"/>
    <property type="molecule type" value="Genomic_DNA"/>
</dbReference>
<dbReference type="PANTHER" id="PTHR42735:SF6">
    <property type="entry name" value="SPHINGOSINE-1-PHOSPHATE LYASE 1"/>
    <property type="match status" value="1"/>
</dbReference>
<protein>
    <recommendedName>
        <fullName evidence="6">Aspartate aminotransferase family protein</fullName>
    </recommendedName>
</protein>
<dbReference type="AlphaFoldDB" id="A0A8J6NK06"/>
<gene>
    <name evidence="4" type="ORF">H8E29_07275</name>
</gene>
<evidence type="ECO:0000256" key="3">
    <source>
        <dbReference type="ARBA" id="ARBA00023239"/>
    </source>
</evidence>
<evidence type="ECO:0000313" key="5">
    <source>
        <dbReference type="Proteomes" id="UP000614469"/>
    </source>
</evidence>
<evidence type="ECO:0000256" key="1">
    <source>
        <dbReference type="ARBA" id="ARBA00001933"/>
    </source>
</evidence>
<dbReference type="InterPro" id="IPR015422">
    <property type="entry name" value="PyrdxlP-dep_Trfase_small"/>
</dbReference>